<evidence type="ECO:0000313" key="2">
    <source>
        <dbReference type="Proteomes" id="UP000279833"/>
    </source>
</evidence>
<proteinExistence type="predicted"/>
<reference evidence="3" key="1">
    <citation type="submission" date="2016-06" db="UniProtKB">
        <authorList>
            <consortium name="WormBaseParasite"/>
        </authorList>
    </citation>
    <scope>IDENTIFICATION</scope>
</reference>
<evidence type="ECO:0000313" key="1">
    <source>
        <dbReference type="EMBL" id="VDP29770.1"/>
    </source>
</evidence>
<sequence>MYLHLRVDVHSGTRTQCHSLQTSIALSNQLLSPDSHLLVQWGEFKFTWCYFICIFSLRFKTEIGQSCFVGIYTSCA</sequence>
<dbReference type="AlphaFoldDB" id="A0A183JZR2"/>
<organism evidence="3">
    <name type="scientific">Schistosoma curassoni</name>
    <dbReference type="NCBI Taxonomy" id="6186"/>
    <lineage>
        <taxon>Eukaryota</taxon>
        <taxon>Metazoa</taxon>
        <taxon>Spiralia</taxon>
        <taxon>Lophotrochozoa</taxon>
        <taxon>Platyhelminthes</taxon>
        <taxon>Trematoda</taxon>
        <taxon>Digenea</taxon>
        <taxon>Strigeidida</taxon>
        <taxon>Schistosomatoidea</taxon>
        <taxon>Schistosomatidae</taxon>
        <taxon>Schistosoma</taxon>
    </lineage>
</organism>
<keyword evidence="2" id="KW-1185">Reference proteome</keyword>
<protein>
    <submittedName>
        <fullName evidence="3">Ovule protein</fullName>
    </submittedName>
</protein>
<gene>
    <name evidence="1" type="ORF">SCUD_LOCUS8220</name>
</gene>
<dbReference type="EMBL" id="UZAK01032650">
    <property type="protein sequence ID" value="VDP29770.1"/>
    <property type="molecule type" value="Genomic_DNA"/>
</dbReference>
<name>A0A183JZR2_9TREM</name>
<dbReference type="WBParaSite" id="SCUD_0000822001-mRNA-1">
    <property type="protein sequence ID" value="SCUD_0000822001-mRNA-1"/>
    <property type="gene ID" value="SCUD_0000822001"/>
</dbReference>
<dbReference type="Proteomes" id="UP000279833">
    <property type="component" value="Unassembled WGS sequence"/>
</dbReference>
<accession>A0A183JZR2</accession>
<reference evidence="1 2" key="2">
    <citation type="submission" date="2018-11" db="EMBL/GenBank/DDBJ databases">
        <authorList>
            <consortium name="Pathogen Informatics"/>
        </authorList>
    </citation>
    <scope>NUCLEOTIDE SEQUENCE [LARGE SCALE GENOMIC DNA]</scope>
    <source>
        <strain evidence="1">Dakar</strain>
        <strain evidence="2">Dakar, Senegal</strain>
    </source>
</reference>
<evidence type="ECO:0000313" key="3">
    <source>
        <dbReference type="WBParaSite" id="SCUD_0000822001-mRNA-1"/>
    </source>
</evidence>